<proteinExistence type="predicted"/>
<evidence type="ECO:0000259" key="2">
    <source>
        <dbReference type="Pfam" id="PF00656"/>
    </source>
</evidence>
<dbReference type="Pfam" id="PF00656">
    <property type="entry name" value="Peptidase_C14"/>
    <property type="match status" value="1"/>
</dbReference>
<evidence type="ECO:0000256" key="1">
    <source>
        <dbReference type="SAM" id="SignalP"/>
    </source>
</evidence>
<dbReference type="PANTHER" id="PTHR48104:SF30">
    <property type="entry name" value="METACASPASE-1"/>
    <property type="match status" value="1"/>
</dbReference>
<dbReference type="Proteomes" id="UP000425817">
    <property type="component" value="Chromosome"/>
</dbReference>
<dbReference type="OrthoDB" id="8765742at2"/>
<feature type="domain" description="Peptidase C14 caspase" evidence="2">
    <location>
        <begin position="25"/>
        <end position="286"/>
    </location>
</feature>
<dbReference type="GO" id="GO:0004197">
    <property type="term" value="F:cysteine-type endopeptidase activity"/>
    <property type="evidence" value="ECO:0007669"/>
    <property type="project" value="InterPro"/>
</dbReference>
<dbReference type="Gene3D" id="3.40.50.1460">
    <property type="match status" value="1"/>
</dbReference>
<name>A0A6I6HBY4_VARPD</name>
<dbReference type="AlphaFoldDB" id="A0A6I6HBY4"/>
<accession>A0A6I6HBY4</accession>
<feature type="chain" id="PRO_5026071008" evidence="1">
    <location>
        <begin position="21"/>
        <end position="670"/>
    </location>
</feature>
<dbReference type="EMBL" id="CP046622">
    <property type="protein sequence ID" value="QGW80581.1"/>
    <property type="molecule type" value="Genomic_DNA"/>
</dbReference>
<keyword evidence="1" id="KW-0732">Signal</keyword>
<gene>
    <name evidence="3" type="ORF">GOQ09_02770</name>
</gene>
<evidence type="ECO:0000313" key="3">
    <source>
        <dbReference type="EMBL" id="QGW80581.1"/>
    </source>
</evidence>
<feature type="signal peptide" evidence="1">
    <location>
        <begin position="1"/>
        <end position="20"/>
    </location>
</feature>
<evidence type="ECO:0000313" key="4">
    <source>
        <dbReference type="Proteomes" id="UP000425817"/>
    </source>
</evidence>
<dbReference type="PANTHER" id="PTHR48104">
    <property type="entry name" value="METACASPASE-4"/>
    <property type="match status" value="1"/>
</dbReference>
<organism evidence="3 4">
    <name type="scientific">Variovorax paradoxus</name>
    <dbReference type="NCBI Taxonomy" id="34073"/>
    <lineage>
        <taxon>Bacteria</taxon>
        <taxon>Pseudomonadati</taxon>
        <taxon>Pseudomonadota</taxon>
        <taxon>Betaproteobacteria</taxon>
        <taxon>Burkholderiales</taxon>
        <taxon>Comamonadaceae</taxon>
        <taxon>Variovorax</taxon>
    </lineage>
</organism>
<dbReference type="InterPro" id="IPR011600">
    <property type="entry name" value="Pept_C14_caspase"/>
</dbReference>
<dbReference type="GO" id="GO:0006508">
    <property type="term" value="P:proteolysis"/>
    <property type="evidence" value="ECO:0007669"/>
    <property type="project" value="InterPro"/>
</dbReference>
<protein>
    <submittedName>
        <fullName evidence="3">Caspase family protein</fullName>
    </submittedName>
</protein>
<sequence length="670" mass="71401">MTIAARLMLLLVLLATGGNAAAVQRALLVGVSELVNQPQALWLQAPRNDVMLMRQTLVKQGFAPADVTVLADGVAGASLPEAERINEALARLLEQSRSGDFVMLYFSGHGTRVRDSTKRYQEPDGLAENFLARDARGTDASGGSLPGGLRDVDFDRWIRAFLGKNVFVWSVFDTCSAASMTRSSAAQPPEDAGPADDEVRFRGVRAGQLAASGPSAAPPPMQALPEAAAGVPRARYVAFFASESHQVTPELRLPRKARNARPQGLLTWAVAEALQQKPATWRDLFNGVLDLYPPVIEELESRFPARELPSPVAEGNLDLPIFANASAPLSTRPVWRAERAGGSLTLKAGLLDGLEPGQELRIVATLADGIQRTAQGRLAQADLGSARLAVPPVLAELAQATSWSVTPMGEPASAALRVRSDSALPGGLSLDYPASVRTAGEAQADVRWVDLGAAGGRLELLSPALAAAAEAGSAPSGIVVRDMAEARVRLQALAQLKWMSRLAELAKDGRLDGFDAVLEVRDDSRVLRSANVRDTAGSALQLRPGERAELMVRNGSGQSIDLVVVGVDAQGVLRSVYPEDLGEANRFERGTRESPASKRFALPWLKPGRPARLLVLATPAQARSAPRLFGAGTAEATTPTAELRVRGQLTPERERQVYGAMLRWTNFAAP</sequence>
<reference evidence="3 4" key="1">
    <citation type="submission" date="2019-12" db="EMBL/GenBank/DDBJ databases">
        <title>Hybrid Genome Assemblies of two High G+C Isolates from Undergraduate Microbiology Courses.</title>
        <authorList>
            <person name="Ne Ville C.J."/>
            <person name="Enright D."/>
            <person name="Hernandez I."/>
            <person name="Dodsworth J."/>
            <person name="Orwin P.M."/>
        </authorList>
    </citation>
    <scope>NUCLEOTIDE SEQUENCE [LARGE SCALE GENOMIC DNA]</scope>
    <source>
        <strain evidence="3 4">CSUSB</strain>
    </source>
</reference>
<dbReference type="InterPro" id="IPR050452">
    <property type="entry name" value="Metacaspase"/>
</dbReference>
<dbReference type="RefSeq" id="WP_157611781.1">
    <property type="nucleotide sequence ID" value="NZ_CP046622.1"/>
</dbReference>
<dbReference type="GO" id="GO:0005737">
    <property type="term" value="C:cytoplasm"/>
    <property type="evidence" value="ECO:0007669"/>
    <property type="project" value="TreeGrafter"/>
</dbReference>